<feature type="transmembrane region" description="Helical" evidence="1">
    <location>
        <begin position="16"/>
        <end position="37"/>
    </location>
</feature>
<keyword evidence="1" id="KW-0472">Membrane</keyword>
<organism evidence="2 3">
    <name type="scientific">Thalassospira marina</name>
    <dbReference type="NCBI Taxonomy" id="2048283"/>
    <lineage>
        <taxon>Bacteria</taxon>
        <taxon>Pseudomonadati</taxon>
        <taxon>Pseudomonadota</taxon>
        <taxon>Alphaproteobacteria</taxon>
        <taxon>Rhodospirillales</taxon>
        <taxon>Thalassospiraceae</taxon>
        <taxon>Thalassospira</taxon>
    </lineage>
</organism>
<dbReference type="EMBL" id="NWTK01000015">
    <property type="protein sequence ID" value="PKR50750.1"/>
    <property type="molecule type" value="Genomic_DNA"/>
</dbReference>
<proteinExistence type="predicted"/>
<evidence type="ECO:0000256" key="1">
    <source>
        <dbReference type="SAM" id="Phobius"/>
    </source>
</evidence>
<evidence type="ECO:0000313" key="2">
    <source>
        <dbReference type="EMBL" id="PKR50750.1"/>
    </source>
</evidence>
<keyword evidence="1" id="KW-0812">Transmembrane</keyword>
<dbReference type="Proteomes" id="UP000233597">
    <property type="component" value="Unassembled WGS sequence"/>
</dbReference>
<reference evidence="2 3" key="1">
    <citation type="submission" date="2017-09" db="EMBL/GenBank/DDBJ databases">
        <title>Biodiversity and function of Thalassospira species in the particle-attached aromatic-hydrocarbon-degrading consortia from the surface seawater of the South China Sea.</title>
        <authorList>
            <person name="Dong C."/>
            <person name="Liu R."/>
            <person name="Shao Z."/>
        </authorList>
    </citation>
    <scope>NUCLEOTIDE SEQUENCE [LARGE SCALE GENOMIC DNA]</scope>
    <source>
        <strain evidence="2 3">CSC1P2</strain>
    </source>
</reference>
<dbReference type="AlphaFoldDB" id="A0A2N3KJQ6"/>
<protein>
    <submittedName>
        <fullName evidence="2">Uncharacterized protein</fullName>
    </submittedName>
</protein>
<accession>A0A2N3KJQ6</accession>
<keyword evidence="1" id="KW-1133">Transmembrane helix</keyword>
<evidence type="ECO:0000313" key="3">
    <source>
        <dbReference type="Proteomes" id="UP000233597"/>
    </source>
</evidence>
<name>A0A2N3KJQ6_9PROT</name>
<comment type="caution">
    <text evidence="2">The sequence shown here is derived from an EMBL/GenBank/DDBJ whole genome shotgun (WGS) entry which is preliminary data.</text>
</comment>
<sequence length="85" mass="9429">MFGVVWSAVGGFFAKAWLQIAIIGGAAIAVAAVLFSARTAGRQAERVEGMQRALQNVKVRNEVDRIVNSGSDDEFDRLRRKWTYK</sequence>
<gene>
    <name evidence="2" type="ORF">COO20_20140</name>
</gene>